<dbReference type="AlphaFoldDB" id="A0A4R3JGH1"/>
<dbReference type="PANTHER" id="PTHR11961">
    <property type="entry name" value="CYTOCHROME C"/>
    <property type="match status" value="1"/>
</dbReference>
<proteinExistence type="predicted"/>
<keyword evidence="3 6" id="KW-0479">Metal-binding</keyword>
<evidence type="ECO:0000256" key="6">
    <source>
        <dbReference type="PROSITE-ProRule" id="PRU00433"/>
    </source>
</evidence>
<dbReference type="OrthoDB" id="9805828at2"/>
<sequence>MKIMTNVVAALALTALVFVLANFFGDIAIPPQGPVVGVSTVEKTSTPPTDKPAVDKPAAEKTPTVDTASEAASQPSTPPASTPPASATPPTQAGSTPALGATALVAGDPVRGKKIFRKCIGCHSFAKGDRVRTGPNLWGIVGRKKASAEGFKYSLAFKALTGVWTPEDIDALITNPRVFASGTKMTFAGLKNSQDRADVIAFLSTLKD</sequence>
<evidence type="ECO:0000313" key="10">
    <source>
        <dbReference type="Proteomes" id="UP000295304"/>
    </source>
</evidence>
<feature type="domain" description="Cytochrome c" evidence="8">
    <location>
        <begin position="107"/>
        <end position="207"/>
    </location>
</feature>
<evidence type="ECO:0000256" key="5">
    <source>
        <dbReference type="ARBA" id="ARBA00023004"/>
    </source>
</evidence>
<evidence type="ECO:0000256" key="7">
    <source>
        <dbReference type="SAM" id="MobiDB-lite"/>
    </source>
</evidence>
<keyword evidence="10" id="KW-1185">Reference proteome</keyword>
<keyword evidence="5 6" id="KW-0408">Iron</keyword>
<feature type="compositionally biased region" description="Low complexity" evidence="7">
    <location>
        <begin position="83"/>
        <end position="97"/>
    </location>
</feature>
<keyword evidence="4" id="KW-0249">Electron transport</keyword>
<evidence type="ECO:0000256" key="1">
    <source>
        <dbReference type="ARBA" id="ARBA00022448"/>
    </source>
</evidence>
<dbReference type="Proteomes" id="UP000295304">
    <property type="component" value="Unassembled WGS sequence"/>
</dbReference>
<dbReference type="InterPro" id="IPR009056">
    <property type="entry name" value="Cyt_c-like_dom"/>
</dbReference>
<evidence type="ECO:0000313" key="9">
    <source>
        <dbReference type="EMBL" id="TCS65034.1"/>
    </source>
</evidence>
<comment type="caution">
    <text evidence="9">The sequence shown here is derived from an EMBL/GenBank/DDBJ whole genome shotgun (WGS) entry which is preliminary data.</text>
</comment>
<accession>A0A4R3JGH1</accession>
<dbReference type="PRINTS" id="PR00604">
    <property type="entry name" value="CYTCHRMECIAB"/>
</dbReference>
<dbReference type="RefSeq" id="WP_132937755.1">
    <property type="nucleotide sequence ID" value="NZ_CP119676.1"/>
</dbReference>
<evidence type="ECO:0000256" key="2">
    <source>
        <dbReference type="ARBA" id="ARBA00022617"/>
    </source>
</evidence>
<protein>
    <submittedName>
        <fullName evidence="9">Cytochrome c2</fullName>
    </submittedName>
</protein>
<evidence type="ECO:0000259" key="8">
    <source>
        <dbReference type="PROSITE" id="PS51007"/>
    </source>
</evidence>
<gene>
    <name evidence="9" type="ORF">EDD55_101368</name>
</gene>
<reference evidence="9 10" key="1">
    <citation type="submission" date="2019-03" db="EMBL/GenBank/DDBJ databases">
        <title>Genomic Encyclopedia of Type Strains, Phase IV (KMG-IV): sequencing the most valuable type-strain genomes for metagenomic binning, comparative biology and taxonomic classification.</title>
        <authorList>
            <person name="Goeker M."/>
        </authorList>
    </citation>
    <scope>NUCLEOTIDE SEQUENCE [LARGE SCALE GENOMIC DNA]</scope>
    <source>
        <strain evidence="9 10">DSM 101688</strain>
    </source>
</reference>
<name>A0A4R3JGH1_9PROT</name>
<dbReference type="GO" id="GO:0020037">
    <property type="term" value="F:heme binding"/>
    <property type="evidence" value="ECO:0007669"/>
    <property type="project" value="InterPro"/>
</dbReference>
<evidence type="ECO:0000256" key="4">
    <source>
        <dbReference type="ARBA" id="ARBA00022982"/>
    </source>
</evidence>
<evidence type="ECO:0000256" key="3">
    <source>
        <dbReference type="ARBA" id="ARBA00022723"/>
    </source>
</evidence>
<dbReference type="SUPFAM" id="SSF46626">
    <property type="entry name" value="Cytochrome c"/>
    <property type="match status" value="1"/>
</dbReference>
<dbReference type="PROSITE" id="PS51007">
    <property type="entry name" value="CYTC"/>
    <property type="match status" value="1"/>
</dbReference>
<keyword evidence="2 6" id="KW-0349">Heme</keyword>
<keyword evidence="1" id="KW-0813">Transport</keyword>
<feature type="region of interest" description="Disordered" evidence="7">
    <location>
        <begin position="39"/>
        <end position="97"/>
    </location>
</feature>
<dbReference type="EMBL" id="SLZW01000001">
    <property type="protein sequence ID" value="TCS65034.1"/>
    <property type="molecule type" value="Genomic_DNA"/>
</dbReference>
<dbReference type="GO" id="GO:0009055">
    <property type="term" value="F:electron transfer activity"/>
    <property type="evidence" value="ECO:0007669"/>
    <property type="project" value="InterPro"/>
</dbReference>
<dbReference type="Pfam" id="PF00034">
    <property type="entry name" value="Cytochrom_C"/>
    <property type="match status" value="1"/>
</dbReference>
<dbReference type="GO" id="GO:0046872">
    <property type="term" value="F:metal ion binding"/>
    <property type="evidence" value="ECO:0007669"/>
    <property type="project" value="UniProtKB-KW"/>
</dbReference>
<dbReference type="InterPro" id="IPR002327">
    <property type="entry name" value="Cyt_c_1A/1B"/>
</dbReference>
<dbReference type="Gene3D" id="1.10.760.10">
    <property type="entry name" value="Cytochrome c-like domain"/>
    <property type="match status" value="1"/>
</dbReference>
<dbReference type="InterPro" id="IPR036909">
    <property type="entry name" value="Cyt_c-like_dom_sf"/>
</dbReference>
<organism evidence="9 10">
    <name type="scientific">Varunaivibrio sulfuroxidans</name>
    <dbReference type="NCBI Taxonomy" id="1773489"/>
    <lineage>
        <taxon>Bacteria</taxon>
        <taxon>Pseudomonadati</taxon>
        <taxon>Pseudomonadota</taxon>
        <taxon>Alphaproteobacteria</taxon>
        <taxon>Rhodospirillales</taxon>
        <taxon>Magnetovibrionaceae</taxon>
        <taxon>Varunaivibrio</taxon>
    </lineage>
</organism>